<dbReference type="InterPro" id="IPR011023">
    <property type="entry name" value="Nop2p"/>
</dbReference>
<dbReference type="GO" id="GO:0003723">
    <property type="term" value="F:RNA binding"/>
    <property type="evidence" value="ECO:0007669"/>
    <property type="project" value="UniProtKB-UniRule"/>
</dbReference>
<dbReference type="CDD" id="cd02440">
    <property type="entry name" value="AdoMet_MTases"/>
    <property type="match status" value="1"/>
</dbReference>
<dbReference type="InterPro" id="IPR023267">
    <property type="entry name" value="RCMT"/>
</dbReference>
<dbReference type="SUPFAM" id="SSF53335">
    <property type="entry name" value="S-adenosyl-L-methionine-dependent methyltransferases"/>
    <property type="match status" value="1"/>
</dbReference>
<dbReference type="PANTHER" id="PTHR22807:SF74">
    <property type="entry name" value="TRNA (CYTOSINE(48)-C(5))-METHYLTRANSFERASE"/>
    <property type="match status" value="1"/>
</dbReference>
<name>A0A832WPC0_9EURY</name>
<evidence type="ECO:0000313" key="8">
    <source>
        <dbReference type="EMBL" id="HII70474.1"/>
    </source>
</evidence>
<proteinExistence type="inferred from homology"/>
<comment type="caution">
    <text evidence="6">Lacks conserved residue(s) required for the propagation of feature annotation.</text>
</comment>
<dbReference type="PROSITE" id="PS51686">
    <property type="entry name" value="SAM_MT_RSMB_NOP"/>
    <property type="match status" value="1"/>
</dbReference>
<comment type="caution">
    <text evidence="8">The sequence shown here is derived from an EMBL/GenBank/DDBJ whole genome shotgun (WGS) entry which is preliminary data.</text>
</comment>
<feature type="binding site" evidence="6">
    <location>
        <position position="214"/>
    </location>
    <ligand>
        <name>S-adenosyl-L-methionine</name>
        <dbReference type="ChEBI" id="CHEBI:59789"/>
    </ligand>
</feature>
<evidence type="ECO:0000256" key="4">
    <source>
        <dbReference type="ARBA" id="ARBA00022691"/>
    </source>
</evidence>
<keyword evidence="2 6" id="KW-0489">Methyltransferase</keyword>
<dbReference type="EMBL" id="DUJS01000004">
    <property type="protein sequence ID" value="HII70474.1"/>
    <property type="molecule type" value="Genomic_DNA"/>
</dbReference>
<dbReference type="InterPro" id="IPR049560">
    <property type="entry name" value="MeTrfase_RsmB-F_NOP2_cat"/>
</dbReference>
<evidence type="ECO:0000313" key="9">
    <source>
        <dbReference type="Proteomes" id="UP000619545"/>
    </source>
</evidence>
<reference evidence="8" key="1">
    <citation type="journal article" date="2020" name="bioRxiv">
        <title>A rank-normalized archaeal taxonomy based on genome phylogeny resolves widespread incomplete and uneven classifications.</title>
        <authorList>
            <person name="Rinke C."/>
            <person name="Chuvochina M."/>
            <person name="Mussig A.J."/>
            <person name="Chaumeil P.-A."/>
            <person name="Waite D.W."/>
            <person name="Whitman W.B."/>
            <person name="Parks D.H."/>
            <person name="Hugenholtz P."/>
        </authorList>
    </citation>
    <scope>NUCLEOTIDE SEQUENCE</scope>
    <source>
        <strain evidence="8">UBA8853</strain>
    </source>
</reference>
<feature type="binding site" evidence="6">
    <location>
        <begin position="146"/>
        <end position="152"/>
    </location>
    <ligand>
        <name>S-adenosyl-L-methionine</name>
        <dbReference type="ChEBI" id="CHEBI:59789"/>
    </ligand>
</feature>
<dbReference type="PRINTS" id="PR02008">
    <property type="entry name" value="RCMTFAMILY"/>
</dbReference>
<evidence type="ECO:0000256" key="3">
    <source>
        <dbReference type="ARBA" id="ARBA00022679"/>
    </source>
</evidence>
<sequence>MRTPAKSRSCSDTEVFLPEIDDRCHELAERYGVRPYMVARYLTFLGRSETERLLKHMEDIRPAIRTNTILIDPEELRRVLEEKRGFELKRCPEPVDVGFWILNDPPISIGATLEYMMGYYVPQDAASMLPPVVLDPKPGDRVLDACAAPGGKTTHLAQLMDNEGTLIAIDVDPDRMRALKSNLARCGVANAVALRMNALDLPSTDWEFDRILLDAPCTGEGTIHKDPSRKTSRDPEDIATCARLQRRLIDAVVDVLRPGGVLVYSTCTFSPEENELIVQYAVDEHGLEPEPVDVGWADRGLRVPGVEPKVRRTCARLYPHRHGMGIFFVARLRKPLS</sequence>
<dbReference type="InterPro" id="IPR001678">
    <property type="entry name" value="MeTrfase_RsmB-F_NOP2_dom"/>
</dbReference>
<accession>A0A832WPC0</accession>
<feature type="active site" description="Nucleophile" evidence="6">
    <location>
        <position position="267"/>
    </location>
</feature>
<dbReference type="GO" id="GO:0016428">
    <property type="term" value="F:tRNA (cytidine-5-)-methyltransferase activity"/>
    <property type="evidence" value="ECO:0007669"/>
    <property type="project" value="TreeGrafter"/>
</dbReference>
<evidence type="ECO:0000256" key="5">
    <source>
        <dbReference type="ARBA" id="ARBA00022884"/>
    </source>
</evidence>
<dbReference type="InterPro" id="IPR029063">
    <property type="entry name" value="SAM-dependent_MTases_sf"/>
</dbReference>
<protein>
    <submittedName>
        <fullName evidence="8">RsmB/NOP family class I SAM-dependent RNA methyltransferase</fullName>
    </submittedName>
</protein>
<dbReference type="Gene3D" id="3.30.70.1170">
    <property type="entry name" value="Sun protein, domain 3"/>
    <property type="match status" value="1"/>
</dbReference>
<dbReference type="AlphaFoldDB" id="A0A832WPC0"/>
<dbReference type="PROSITE" id="PS01153">
    <property type="entry name" value="NOL1_NOP2_SUN"/>
    <property type="match status" value="1"/>
</dbReference>
<keyword evidence="4 6" id="KW-0949">S-adenosyl-L-methionine</keyword>
<dbReference type="GO" id="GO:0030488">
    <property type="term" value="P:tRNA methylation"/>
    <property type="evidence" value="ECO:0007669"/>
    <property type="project" value="TreeGrafter"/>
</dbReference>
<evidence type="ECO:0000256" key="2">
    <source>
        <dbReference type="ARBA" id="ARBA00022603"/>
    </source>
</evidence>
<dbReference type="Gene3D" id="3.40.50.150">
    <property type="entry name" value="Vaccinia Virus protein VP39"/>
    <property type="match status" value="1"/>
</dbReference>
<dbReference type="NCBIfam" id="TIGR00446">
    <property type="entry name" value="nop2p"/>
    <property type="match status" value="1"/>
</dbReference>
<evidence type="ECO:0000256" key="1">
    <source>
        <dbReference type="ARBA" id="ARBA00007494"/>
    </source>
</evidence>
<organism evidence="8 9">
    <name type="scientific">Methanopyrus kandleri</name>
    <dbReference type="NCBI Taxonomy" id="2320"/>
    <lineage>
        <taxon>Archaea</taxon>
        <taxon>Methanobacteriati</taxon>
        <taxon>Methanobacteriota</taxon>
        <taxon>Methanomada group</taxon>
        <taxon>Methanopyri</taxon>
        <taxon>Methanopyrales</taxon>
        <taxon>Methanopyraceae</taxon>
        <taxon>Methanopyrus</taxon>
    </lineage>
</organism>
<keyword evidence="5 6" id="KW-0694">RNA-binding</keyword>
<dbReference type="Proteomes" id="UP000619545">
    <property type="component" value="Unassembled WGS sequence"/>
</dbReference>
<comment type="similarity">
    <text evidence="1 6">Belongs to the class I-like SAM-binding methyltransferase superfamily. RsmB/NOP family.</text>
</comment>
<dbReference type="InterPro" id="IPR018314">
    <property type="entry name" value="RsmB/NOL1/NOP2-like_CS"/>
</dbReference>
<keyword evidence="3 6" id="KW-0808">Transferase</keyword>
<evidence type="ECO:0000259" key="7">
    <source>
        <dbReference type="PROSITE" id="PS51686"/>
    </source>
</evidence>
<gene>
    <name evidence="8" type="ORF">HA336_04495</name>
</gene>
<feature type="domain" description="SAM-dependent MTase RsmB/NOP-type" evidence="7">
    <location>
        <begin position="52"/>
        <end position="335"/>
    </location>
</feature>
<feature type="binding site" evidence="6">
    <location>
        <position position="170"/>
    </location>
    <ligand>
        <name>S-adenosyl-L-methionine</name>
        <dbReference type="ChEBI" id="CHEBI:59789"/>
    </ligand>
</feature>
<dbReference type="PANTHER" id="PTHR22807">
    <property type="entry name" value="NOP2 YEAST -RELATED NOL1/NOP2/FMU SUN DOMAIN-CONTAINING"/>
    <property type="match status" value="1"/>
</dbReference>
<evidence type="ECO:0000256" key="6">
    <source>
        <dbReference type="PROSITE-ProRule" id="PRU01023"/>
    </source>
</evidence>
<dbReference type="Pfam" id="PF01189">
    <property type="entry name" value="Methyltr_RsmB-F"/>
    <property type="match status" value="1"/>
</dbReference>